<dbReference type="Proteomes" id="UP000635565">
    <property type="component" value="Unassembled WGS sequence"/>
</dbReference>
<evidence type="ECO:0000313" key="7">
    <source>
        <dbReference type="Proteomes" id="UP000635565"/>
    </source>
</evidence>
<evidence type="ECO:0000259" key="5">
    <source>
        <dbReference type="PROSITE" id="PS50977"/>
    </source>
</evidence>
<keyword evidence="2 4" id="KW-0238">DNA-binding</keyword>
<dbReference type="SUPFAM" id="SSF46689">
    <property type="entry name" value="Homeodomain-like"/>
    <property type="match status" value="1"/>
</dbReference>
<keyword evidence="7" id="KW-1185">Reference proteome</keyword>
<dbReference type="PROSITE" id="PS50977">
    <property type="entry name" value="HTH_TETR_2"/>
    <property type="match status" value="1"/>
</dbReference>
<dbReference type="SUPFAM" id="SSF48498">
    <property type="entry name" value="Tetracyclin repressor-like, C-terminal domain"/>
    <property type="match status" value="1"/>
</dbReference>
<dbReference type="InterPro" id="IPR009057">
    <property type="entry name" value="Homeodomain-like_sf"/>
</dbReference>
<evidence type="ECO:0000313" key="6">
    <source>
        <dbReference type="EMBL" id="GHO85734.1"/>
    </source>
</evidence>
<evidence type="ECO:0000256" key="1">
    <source>
        <dbReference type="ARBA" id="ARBA00023015"/>
    </source>
</evidence>
<dbReference type="InterPro" id="IPR050109">
    <property type="entry name" value="HTH-type_TetR-like_transc_reg"/>
</dbReference>
<proteinExistence type="predicted"/>
<dbReference type="Pfam" id="PF16925">
    <property type="entry name" value="TetR_C_13"/>
    <property type="match status" value="1"/>
</dbReference>
<dbReference type="Gene3D" id="1.10.357.10">
    <property type="entry name" value="Tetracycline Repressor, domain 2"/>
    <property type="match status" value="1"/>
</dbReference>
<evidence type="ECO:0000256" key="3">
    <source>
        <dbReference type="ARBA" id="ARBA00023163"/>
    </source>
</evidence>
<organism evidence="6 7">
    <name type="scientific">Dictyobacter formicarum</name>
    <dbReference type="NCBI Taxonomy" id="2778368"/>
    <lineage>
        <taxon>Bacteria</taxon>
        <taxon>Bacillati</taxon>
        <taxon>Chloroflexota</taxon>
        <taxon>Ktedonobacteria</taxon>
        <taxon>Ktedonobacterales</taxon>
        <taxon>Dictyobacteraceae</taxon>
        <taxon>Dictyobacter</taxon>
    </lineage>
</organism>
<dbReference type="InterPro" id="IPR036271">
    <property type="entry name" value="Tet_transcr_reg_TetR-rel_C_sf"/>
</dbReference>
<dbReference type="InterPro" id="IPR011075">
    <property type="entry name" value="TetR_C"/>
</dbReference>
<dbReference type="EMBL" id="BNJJ01000010">
    <property type="protein sequence ID" value="GHO85734.1"/>
    <property type="molecule type" value="Genomic_DNA"/>
</dbReference>
<dbReference type="RefSeq" id="WP_201363377.1">
    <property type="nucleotide sequence ID" value="NZ_BNJJ01000010.1"/>
</dbReference>
<dbReference type="PANTHER" id="PTHR30055:SF200">
    <property type="entry name" value="HTH-TYPE TRANSCRIPTIONAL REPRESSOR BDCR"/>
    <property type="match status" value="1"/>
</dbReference>
<feature type="domain" description="HTH tetR-type" evidence="5">
    <location>
        <begin position="6"/>
        <end position="66"/>
    </location>
</feature>
<feature type="DNA-binding region" description="H-T-H motif" evidence="4">
    <location>
        <begin position="29"/>
        <end position="48"/>
    </location>
</feature>
<comment type="caution">
    <text evidence="6">The sequence shown here is derived from an EMBL/GenBank/DDBJ whole genome shotgun (WGS) entry which is preliminary data.</text>
</comment>
<dbReference type="Pfam" id="PF00440">
    <property type="entry name" value="TetR_N"/>
    <property type="match status" value="1"/>
</dbReference>
<dbReference type="InterPro" id="IPR001647">
    <property type="entry name" value="HTH_TetR"/>
</dbReference>
<evidence type="ECO:0000256" key="2">
    <source>
        <dbReference type="ARBA" id="ARBA00023125"/>
    </source>
</evidence>
<sequence length="191" mass="21298">MTAAPSSARQRILDVATDLFYREGIRAIGVDTIVEQSGVGKATLYRHFPTKEDLITAYLDEKEHDYWQQYDEVLVQHEGSPREQLLAFVDTVVARLLQPDYRGCTFLNALAEFSDKEHSVHRHAVEHKLALKKRLLQLSQQAGASDPEMLADQLMLLINGALASVSTFGATGPTSQLKPLATQLIDQQIQP</sequence>
<dbReference type="PRINTS" id="PR00455">
    <property type="entry name" value="HTHTETR"/>
</dbReference>
<keyword evidence="3" id="KW-0804">Transcription</keyword>
<evidence type="ECO:0000256" key="4">
    <source>
        <dbReference type="PROSITE-ProRule" id="PRU00335"/>
    </source>
</evidence>
<accession>A0ABQ3VJ73</accession>
<name>A0ABQ3VJ73_9CHLR</name>
<gene>
    <name evidence="6" type="ORF">KSZ_37400</name>
</gene>
<keyword evidence="1" id="KW-0805">Transcription regulation</keyword>
<protein>
    <submittedName>
        <fullName evidence="6">TetR family transcriptional regulator</fullName>
    </submittedName>
</protein>
<reference evidence="6 7" key="1">
    <citation type="journal article" date="2021" name="Int. J. Syst. Evol. Microbiol.">
        <title>Reticulibacter mediterranei gen. nov., sp. nov., within the new family Reticulibacteraceae fam. nov., and Ktedonospora formicarum gen. nov., sp. nov., Ktedonobacter robiniae sp. nov., Dictyobacter formicarum sp. nov. and Dictyobacter arantiisoli sp. nov., belonging to the class Ktedonobacteria.</title>
        <authorList>
            <person name="Yabe S."/>
            <person name="Zheng Y."/>
            <person name="Wang C.M."/>
            <person name="Sakai Y."/>
            <person name="Abe K."/>
            <person name="Yokota A."/>
            <person name="Donadio S."/>
            <person name="Cavaletti L."/>
            <person name="Monciardini P."/>
        </authorList>
    </citation>
    <scope>NUCLEOTIDE SEQUENCE [LARGE SCALE GENOMIC DNA]</scope>
    <source>
        <strain evidence="6 7">SOSP1-9</strain>
    </source>
</reference>
<dbReference type="PANTHER" id="PTHR30055">
    <property type="entry name" value="HTH-TYPE TRANSCRIPTIONAL REGULATOR RUTR"/>
    <property type="match status" value="1"/>
</dbReference>